<dbReference type="InterPro" id="IPR016461">
    <property type="entry name" value="COMT-like"/>
</dbReference>
<dbReference type="Pfam" id="PF08100">
    <property type="entry name" value="Dimerisation"/>
    <property type="match status" value="1"/>
</dbReference>
<accession>A0A1G9SLA0</accession>
<dbReference type="AlphaFoldDB" id="A0A1G9SLA0"/>
<keyword evidence="1 7" id="KW-0489">Methyltransferase</keyword>
<proteinExistence type="predicted"/>
<dbReference type="InterPro" id="IPR036390">
    <property type="entry name" value="WH_DNA-bd_sf"/>
</dbReference>
<evidence type="ECO:0000256" key="2">
    <source>
        <dbReference type="ARBA" id="ARBA00022679"/>
    </source>
</evidence>
<dbReference type="RefSeq" id="WP_090774210.1">
    <property type="nucleotide sequence ID" value="NZ_FNFB01000060.1"/>
</dbReference>
<feature type="active site" description="Proton acceptor" evidence="4">
    <location>
        <position position="243"/>
    </location>
</feature>
<evidence type="ECO:0000256" key="1">
    <source>
        <dbReference type="ARBA" id="ARBA00022603"/>
    </source>
</evidence>
<evidence type="ECO:0000313" key="7">
    <source>
        <dbReference type="EMBL" id="SDM36077.1"/>
    </source>
</evidence>
<dbReference type="GO" id="GO:0008171">
    <property type="term" value="F:O-methyltransferase activity"/>
    <property type="evidence" value="ECO:0007669"/>
    <property type="project" value="InterPro"/>
</dbReference>
<dbReference type="Gene3D" id="1.10.10.10">
    <property type="entry name" value="Winged helix-like DNA-binding domain superfamily/Winged helix DNA-binding domain"/>
    <property type="match status" value="1"/>
</dbReference>
<evidence type="ECO:0000256" key="4">
    <source>
        <dbReference type="PIRSR" id="PIRSR005739-1"/>
    </source>
</evidence>
<dbReference type="STRING" id="683260.SAMN05421874_1606"/>
<evidence type="ECO:0000256" key="3">
    <source>
        <dbReference type="ARBA" id="ARBA00022691"/>
    </source>
</evidence>
<reference evidence="7 8" key="1">
    <citation type="submission" date="2016-10" db="EMBL/GenBank/DDBJ databases">
        <authorList>
            <person name="de Groot N.N."/>
        </authorList>
    </citation>
    <scope>NUCLEOTIDE SEQUENCE [LARGE SCALE GENOMIC DNA]</scope>
    <source>
        <strain evidence="7 8">CGMCC 4.5681</strain>
    </source>
</reference>
<keyword evidence="3" id="KW-0949">S-adenosyl-L-methionine</keyword>
<feature type="domain" description="O-methyltransferase dimerisation" evidence="6">
    <location>
        <begin position="22"/>
        <end position="83"/>
    </location>
</feature>
<sequence>MQHSTDLLMGSLSDISRFAATLTMAELGLADQLADGPLGTGELAERCGAHAPSLRRVLRELAAICLVTGAGPDAYALTDKGAVLRSDVPGSVRSSIRMLGEEGFWYAMGMLPTTVRDGGSAFVKRHGHLYEHLSRNPASSTLFDEYMAGRARTLIEGLTTRYAFPPEATLVDVAGGKGHILAAILHANPGMRGVLIDLEHVVERAARTLADEGLADRTEVVAGDFFTGVPAGGDLYLLASILHNWDDGDAVRILRGVRDSMKPEGRVLILEVVLPDSEEPHLGKDFDMRMLAIFDGGAERSREEYATLLDRAGLTLTDVVELGSGANLIEARQH</sequence>
<name>A0A1G9SLA0_9ACTN</name>
<dbReference type="InterPro" id="IPR036388">
    <property type="entry name" value="WH-like_DNA-bd_sf"/>
</dbReference>
<dbReference type="PANTHER" id="PTHR43712:SF2">
    <property type="entry name" value="O-METHYLTRANSFERASE CICE"/>
    <property type="match status" value="1"/>
</dbReference>
<keyword evidence="2 7" id="KW-0808">Transferase</keyword>
<dbReference type="Proteomes" id="UP000198683">
    <property type="component" value="Unassembled WGS sequence"/>
</dbReference>
<evidence type="ECO:0000259" key="5">
    <source>
        <dbReference type="Pfam" id="PF00891"/>
    </source>
</evidence>
<dbReference type="OrthoDB" id="4145676at2"/>
<evidence type="ECO:0000313" key="8">
    <source>
        <dbReference type="Proteomes" id="UP000198683"/>
    </source>
</evidence>
<dbReference type="InterPro" id="IPR029063">
    <property type="entry name" value="SAM-dependent_MTases_sf"/>
</dbReference>
<dbReference type="InterPro" id="IPR012967">
    <property type="entry name" value="COMT_dimerisation"/>
</dbReference>
<dbReference type="GO" id="GO:0046983">
    <property type="term" value="F:protein dimerization activity"/>
    <property type="evidence" value="ECO:0007669"/>
    <property type="project" value="InterPro"/>
</dbReference>
<dbReference type="Gene3D" id="1.10.287.1350">
    <property type="match status" value="1"/>
</dbReference>
<dbReference type="InterPro" id="IPR001077">
    <property type="entry name" value="COMT_C"/>
</dbReference>
<dbReference type="EMBL" id="FNFB01000060">
    <property type="protein sequence ID" value="SDM36077.1"/>
    <property type="molecule type" value="Genomic_DNA"/>
</dbReference>
<dbReference type="GO" id="GO:0032259">
    <property type="term" value="P:methylation"/>
    <property type="evidence" value="ECO:0007669"/>
    <property type="project" value="UniProtKB-KW"/>
</dbReference>
<organism evidence="7 8">
    <name type="scientific">Nonomuraea maritima</name>
    <dbReference type="NCBI Taxonomy" id="683260"/>
    <lineage>
        <taxon>Bacteria</taxon>
        <taxon>Bacillati</taxon>
        <taxon>Actinomycetota</taxon>
        <taxon>Actinomycetes</taxon>
        <taxon>Streptosporangiales</taxon>
        <taxon>Streptosporangiaceae</taxon>
        <taxon>Nonomuraea</taxon>
    </lineage>
</organism>
<keyword evidence="8" id="KW-1185">Reference proteome</keyword>
<dbReference type="SUPFAM" id="SSF53335">
    <property type="entry name" value="S-adenosyl-L-methionine-dependent methyltransferases"/>
    <property type="match status" value="1"/>
</dbReference>
<dbReference type="SUPFAM" id="SSF46785">
    <property type="entry name" value="Winged helix' DNA-binding domain"/>
    <property type="match status" value="1"/>
</dbReference>
<dbReference type="PROSITE" id="PS51683">
    <property type="entry name" value="SAM_OMT_II"/>
    <property type="match status" value="1"/>
</dbReference>
<dbReference type="CDD" id="cd02440">
    <property type="entry name" value="AdoMet_MTases"/>
    <property type="match status" value="1"/>
</dbReference>
<feature type="domain" description="O-methyltransferase C-terminal" evidence="5">
    <location>
        <begin position="111"/>
        <end position="314"/>
    </location>
</feature>
<dbReference type="PIRSF" id="PIRSF005739">
    <property type="entry name" value="O-mtase"/>
    <property type="match status" value="1"/>
</dbReference>
<dbReference type="Gene3D" id="3.40.50.150">
    <property type="entry name" value="Vaccinia Virus protein VP39"/>
    <property type="match status" value="1"/>
</dbReference>
<dbReference type="Pfam" id="PF00891">
    <property type="entry name" value="Methyltransf_2"/>
    <property type="match status" value="1"/>
</dbReference>
<protein>
    <submittedName>
        <fullName evidence="7">O-methyltransferase</fullName>
    </submittedName>
</protein>
<gene>
    <name evidence="7" type="ORF">SAMN05421874_1606</name>
</gene>
<evidence type="ECO:0000259" key="6">
    <source>
        <dbReference type="Pfam" id="PF08100"/>
    </source>
</evidence>
<dbReference type="PANTHER" id="PTHR43712">
    <property type="entry name" value="PUTATIVE (AFU_ORTHOLOGUE AFUA_4G14580)-RELATED"/>
    <property type="match status" value="1"/>
</dbReference>